<protein>
    <submittedName>
        <fullName evidence="2">Uncharacterized protein LOC111599551 isoform X1</fullName>
    </submittedName>
</protein>
<keyword evidence="1" id="KW-1185">Reference proteome</keyword>
<dbReference type="OrthoDB" id="7785428at2759"/>
<dbReference type="AlphaFoldDB" id="A0A6J1LWV4"/>
<accession>A0A6J1LWV4</accession>
<gene>
    <name evidence="2" type="primary">LOC111599551</name>
</gene>
<reference evidence="2" key="1">
    <citation type="submission" date="2025-08" db="UniProtKB">
        <authorList>
            <consortium name="RefSeq"/>
        </authorList>
    </citation>
    <scope>IDENTIFICATION</scope>
    <source>
        <strain evidence="2">15085-1641.00</strain>
        <tissue evidence="2">Whole body</tissue>
    </source>
</reference>
<sequence length="445" mass="51040">MMASDTNESQLAFISEQVQICMLPSLNADLDEVQTLPVHFEAYHSMLEQELPKLYDLLQRNEDVLLNNIAYPEIRAQLVLLLCELTASPTIYTLNGECEQLLQNANELLRKLSPFWRNAEENLIFKYYEKKLHKDCWKRQLGAVHGYVRYLEHRHINNIQMPTQLLTFSLAVGLNVRESFQSEYKQLGVRILTLILKDGLSTDIQQLNVQGVIYENVFRDVQSMESIGATICNWDCLCLCLDHFIELDSFPWNQCDDMLERLIQNVSLASSTEMSISLMHFITKLGYYFAINKNEIQAVLTADLTEPNRMTDCLEVCASLNVCTNYRWAKSILQMLVLASEKLLGSVDAAAQVLVEMQRCYLVCVLPIPLQALHIHLREFYAKFVAVLMECISVHKDSKLLQKLTDQFVQIFIYQLKHGSTGKEGPCNLKNYLTALENLIPVIAK</sequence>
<dbReference type="RefSeq" id="XP_023170985.2">
    <property type="nucleotide sequence ID" value="XM_023315217.2"/>
</dbReference>
<proteinExistence type="predicted"/>
<evidence type="ECO:0000313" key="2">
    <source>
        <dbReference type="RefSeq" id="XP_023170985.2"/>
    </source>
</evidence>
<dbReference type="KEGG" id="dhe:111599551"/>
<dbReference type="GeneID" id="111599551"/>
<dbReference type="Proteomes" id="UP000504633">
    <property type="component" value="Unplaced"/>
</dbReference>
<organism evidence="1 2">
    <name type="scientific">Drosophila hydei</name>
    <name type="common">Fruit fly</name>
    <dbReference type="NCBI Taxonomy" id="7224"/>
    <lineage>
        <taxon>Eukaryota</taxon>
        <taxon>Metazoa</taxon>
        <taxon>Ecdysozoa</taxon>
        <taxon>Arthropoda</taxon>
        <taxon>Hexapoda</taxon>
        <taxon>Insecta</taxon>
        <taxon>Pterygota</taxon>
        <taxon>Neoptera</taxon>
        <taxon>Endopterygota</taxon>
        <taxon>Diptera</taxon>
        <taxon>Brachycera</taxon>
        <taxon>Muscomorpha</taxon>
        <taxon>Ephydroidea</taxon>
        <taxon>Drosophilidae</taxon>
        <taxon>Drosophila</taxon>
    </lineage>
</organism>
<evidence type="ECO:0000313" key="1">
    <source>
        <dbReference type="Proteomes" id="UP000504633"/>
    </source>
</evidence>
<name>A0A6J1LWV4_DROHY</name>